<proteinExistence type="predicted"/>
<gene>
    <name evidence="1" type="ORF">RDWZM_010546</name>
</gene>
<dbReference type="Proteomes" id="UP001142055">
    <property type="component" value="Chromosome 4"/>
</dbReference>
<dbReference type="AlphaFoldDB" id="A0A9Q0LZE5"/>
<evidence type="ECO:0000313" key="1">
    <source>
        <dbReference type="EMBL" id="KAJ6216046.1"/>
    </source>
</evidence>
<reference evidence="1" key="1">
    <citation type="submission" date="2022-12" db="EMBL/GenBank/DDBJ databases">
        <title>Genome assemblies of Blomia tropicalis.</title>
        <authorList>
            <person name="Cui Y."/>
        </authorList>
    </citation>
    <scope>NUCLEOTIDE SEQUENCE</scope>
    <source>
        <tissue evidence="1">Adult mites</tissue>
    </source>
</reference>
<sequence length="112" mass="12927">MTIVVQSINDQDVTFDWGRFPDDQVRRQVKKVRPESATTQPSTTTIDLNDQSNVLTTRLNDLNGINRNFTANRGAFGFRNPRKSSPIMRPTISNDVVNLNRRNRNRRARQID</sequence>
<dbReference type="EMBL" id="JAPWDV010000004">
    <property type="protein sequence ID" value="KAJ6216046.1"/>
    <property type="molecule type" value="Genomic_DNA"/>
</dbReference>
<evidence type="ECO:0000313" key="2">
    <source>
        <dbReference type="Proteomes" id="UP001142055"/>
    </source>
</evidence>
<keyword evidence="2" id="KW-1185">Reference proteome</keyword>
<organism evidence="1 2">
    <name type="scientific">Blomia tropicalis</name>
    <name type="common">Mite</name>
    <dbReference type="NCBI Taxonomy" id="40697"/>
    <lineage>
        <taxon>Eukaryota</taxon>
        <taxon>Metazoa</taxon>
        <taxon>Ecdysozoa</taxon>
        <taxon>Arthropoda</taxon>
        <taxon>Chelicerata</taxon>
        <taxon>Arachnida</taxon>
        <taxon>Acari</taxon>
        <taxon>Acariformes</taxon>
        <taxon>Sarcoptiformes</taxon>
        <taxon>Astigmata</taxon>
        <taxon>Glycyphagoidea</taxon>
        <taxon>Echimyopodidae</taxon>
        <taxon>Blomia</taxon>
    </lineage>
</organism>
<comment type="caution">
    <text evidence="1">The sequence shown here is derived from an EMBL/GenBank/DDBJ whole genome shotgun (WGS) entry which is preliminary data.</text>
</comment>
<protein>
    <submittedName>
        <fullName evidence="1">Uncharacterized protein</fullName>
    </submittedName>
</protein>
<accession>A0A9Q0LZE5</accession>
<name>A0A9Q0LZE5_BLOTA</name>